<evidence type="ECO:0000313" key="1">
    <source>
        <dbReference type="EMBL" id="SVE09449.1"/>
    </source>
</evidence>
<name>A0A383APH7_9ZZZZ</name>
<proteinExistence type="predicted"/>
<reference evidence="1" key="1">
    <citation type="submission" date="2018-05" db="EMBL/GenBank/DDBJ databases">
        <authorList>
            <person name="Lanie J.A."/>
            <person name="Ng W.-L."/>
            <person name="Kazmierczak K.M."/>
            <person name="Andrzejewski T.M."/>
            <person name="Davidsen T.M."/>
            <person name="Wayne K.J."/>
            <person name="Tettelin H."/>
            <person name="Glass J.I."/>
            <person name="Rusch D."/>
            <person name="Podicherti R."/>
            <person name="Tsui H.-C.T."/>
            <person name="Winkler M.E."/>
        </authorList>
    </citation>
    <scope>NUCLEOTIDE SEQUENCE</scope>
</reference>
<sequence length="27" mass="3006">VDIEWQSEIVISPPKICPIQNADIAIL</sequence>
<protein>
    <submittedName>
        <fullName evidence="1">Uncharacterized protein</fullName>
    </submittedName>
</protein>
<feature type="non-terminal residue" evidence="1">
    <location>
        <position position="1"/>
    </location>
</feature>
<gene>
    <name evidence="1" type="ORF">METZ01_LOCUS462303</name>
</gene>
<dbReference type="EMBL" id="UINC01193708">
    <property type="protein sequence ID" value="SVE09449.1"/>
    <property type="molecule type" value="Genomic_DNA"/>
</dbReference>
<accession>A0A383APH7</accession>
<organism evidence="1">
    <name type="scientific">marine metagenome</name>
    <dbReference type="NCBI Taxonomy" id="408172"/>
    <lineage>
        <taxon>unclassified sequences</taxon>
        <taxon>metagenomes</taxon>
        <taxon>ecological metagenomes</taxon>
    </lineage>
</organism>
<dbReference type="AlphaFoldDB" id="A0A383APH7"/>